<reference evidence="3" key="1">
    <citation type="journal article" date="2014" name="Proc. Natl. Acad. Sci. U.S.A.">
        <title>Extensive sampling of basidiomycete genomes demonstrates inadequacy of the white-rot/brown-rot paradigm for wood decay fungi.</title>
        <authorList>
            <person name="Riley R."/>
            <person name="Salamov A.A."/>
            <person name="Brown D.W."/>
            <person name="Nagy L.G."/>
            <person name="Floudas D."/>
            <person name="Held B.W."/>
            <person name="Levasseur A."/>
            <person name="Lombard V."/>
            <person name="Morin E."/>
            <person name="Otillar R."/>
            <person name="Lindquist E.A."/>
            <person name="Sun H."/>
            <person name="LaButti K.M."/>
            <person name="Schmutz J."/>
            <person name="Jabbour D."/>
            <person name="Luo H."/>
            <person name="Baker S.E."/>
            <person name="Pisabarro A.G."/>
            <person name="Walton J.D."/>
            <person name="Blanchette R.A."/>
            <person name="Henrissat B."/>
            <person name="Martin F."/>
            <person name="Cullen D."/>
            <person name="Hibbett D.S."/>
            <person name="Grigoriev I.V."/>
        </authorList>
    </citation>
    <scope>NUCLEOTIDE SEQUENCE [LARGE SCALE GENOMIC DNA]</scope>
    <source>
        <strain evidence="3">FD-172 SS1</strain>
    </source>
</reference>
<sequence>MPLFLITYCILPSGTPGDCGAACPTRWWNCTELHSQKERQKLEEFFRRHANKLSTVSCCQRALVRLELPESELA</sequence>
<keyword evidence="1" id="KW-0732">Signal</keyword>
<protein>
    <submittedName>
        <fullName evidence="2">Uncharacterized protein</fullName>
    </submittedName>
</protein>
<gene>
    <name evidence="2" type="ORF">BOTBODRAFT_38712</name>
</gene>
<dbReference type="EMBL" id="KL198105">
    <property type="protein sequence ID" value="KDQ07522.1"/>
    <property type="molecule type" value="Genomic_DNA"/>
</dbReference>
<dbReference type="InParanoid" id="A0A067M6L5"/>
<evidence type="ECO:0000313" key="3">
    <source>
        <dbReference type="Proteomes" id="UP000027195"/>
    </source>
</evidence>
<name>A0A067M6L5_BOTB1</name>
<dbReference type="AlphaFoldDB" id="A0A067M6L5"/>
<evidence type="ECO:0000313" key="2">
    <source>
        <dbReference type="EMBL" id="KDQ07522.1"/>
    </source>
</evidence>
<dbReference type="HOGENOM" id="CLU_2687492_0_0_1"/>
<keyword evidence="3" id="KW-1185">Reference proteome</keyword>
<feature type="signal peptide" evidence="1">
    <location>
        <begin position="1"/>
        <end position="21"/>
    </location>
</feature>
<proteinExistence type="predicted"/>
<evidence type="ECO:0000256" key="1">
    <source>
        <dbReference type="SAM" id="SignalP"/>
    </source>
</evidence>
<dbReference type="Proteomes" id="UP000027195">
    <property type="component" value="Unassembled WGS sequence"/>
</dbReference>
<feature type="chain" id="PRO_5001641036" evidence="1">
    <location>
        <begin position="22"/>
        <end position="74"/>
    </location>
</feature>
<organism evidence="2 3">
    <name type="scientific">Botryobasidium botryosum (strain FD-172 SS1)</name>
    <dbReference type="NCBI Taxonomy" id="930990"/>
    <lineage>
        <taxon>Eukaryota</taxon>
        <taxon>Fungi</taxon>
        <taxon>Dikarya</taxon>
        <taxon>Basidiomycota</taxon>
        <taxon>Agaricomycotina</taxon>
        <taxon>Agaricomycetes</taxon>
        <taxon>Cantharellales</taxon>
        <taxon>Botryobasidiaceae</taxon>
        <taxon>Botryobasidium</taxon>
    </lineage>
</organism>
<accession>A0A067M6L5</accession>